<dbReference type="EMBL" id="CAXKWB010004913">
    <property type="protein sequence ID" value="CAL4075787.1"/>
    <property type="molecule type" value="Genomic_DNA"/>
</dbReference>
<feature type="chain" id="PRO_5043752236" evidence="2">
    <location>
        <begin position="19"/>
        <end position="208"/>
    </location>
</feature>
<reference evidence="3 4" key="1">
    <citation type="submission" date="2024-05" db="EMBL/GenBank/DDBJ databases">
        <authorList>
            <person name="Wallberg A."/>
        </authorList>
    </citation>
    <scope>NUCLEOTIDE SEQUENCE [LARGE SCALE GENOMIC DNA]</scope>
</reference>
<evidence type="ECO:0000256" key="1">
    <source>
        <dbReference type="SAM" id="MobiDB-lite"/>
    </source>
</evidence>
<dbReference type="Proteomes" id="UP001497623">
    <property type="component" value="Unassembled WGS sequence"/>
</dbReference>
<comment type="caution">
    <text evidence="3">The sequence shown here is derived from an EMBL/GenBank/DDBJ whole genome shotgun (WGS) entry which is preliminary data.</text>
</comment>
<evidence type="ECO:0000313" key="4">
    <source>
        <dbReference type="Proteomes" id="UP001497623"/>
    </source>
</evidence>
<organism evidence="3 4">
    <name type="scientific">Meganyctiphanes norvegica</name>
    <name type="common">Northern krill</name>
    <name type="synonym">Thysanopoda norvegica</name>
    <dbReference type="NCBI Taxonomy" id="48144"/>
    <lineage>
        <taxon>Eukaryota</taxon>
        <taxon>Metazoa</taxon>
        <taxon>Ecdysozoa</taxon>
        <taxon>Arthropoda</taxon>
        <taxon>Crustacea</taxon>
        <taxon>Multicrustacea</taxon>
        <taxon>Malacostraca</taxon>
        <taxon>Eumalacostraca</taxon>
        <taxon>Eucarida</taxon>
        <taxon>Euphausiacea</taxon>
        <taxon>Euphausiidae</taxon>
        <taxon>Meganyctiphanes</taxon>
    </lineage>
</organism>
<dbReference type="AlphaFoldDB" id="A0AAV2QAZ6"/>
<accession>A0AAV2QAZ6</accession>
<sequence length="208" mass="22833">MRGLILWCLFGLALVVRAEEEQIIQDAEDTDLLESLDEDARLNVARMLSDLFDFSDEDGAEHNEELGINREERAKTEGAVGEEKAMAIEPEDQARYNKFIDTFFRRLNADARSSIDPMDVSITPSKTRKGATKDGAKKGKKEGGKKSGNKGAKTSRASVSGIASLGRVGDVSVVNRKDGKELRTDFKIGPVDLKVNRRFGRSAKATSP</sequence>
<name>A0AAV2QAZ6_MEGNR</name>
<proteinExistence type="predicted"/>
<feature type="region of interest" description="Disordered" evidence="1">
    <location>
        <begin position="116"/>
        <end position="161"/>
    </location>
</feature>
<feature type="compositionally biased region" description="Basic and acidic residues" evidence="1">
    <location>
        <begin position="131"/>
        <end position="145"/>
    </location>
</feature>
<feature type="signal peptide" evidence="2">
    <location>
        <begin position="1"/>
        <end position="18"/>
    </location>
</feature>
<evidence type="ECO:0000313" key="3">
    <source>
        <dbReference type="EMBL" id="CAL4075787.1"/>
    </source>
</evidence>
<gene>
    <name evidence="3" type="ORF">MNOR_LOCUS9938</name>
</gene>
<keyword evidence="4" id="KW-1185">Reference proteome</keyword>
<protein>
    <submittedName>
        <fullName evidence="3">Uncharacterized protein</fullName>
    </submittedName>
</protein>
<evidence type="ECO:0000256" key="2">
    <source>
        <dbReference type="SAM" id="SignalP"/>
    </source>
</evidence>
<keyword evidence="2" id="KW-0732">Signal</keyword>